<dbReference type="PROSITE" id="PS01357">
    <property type="entry name" value="ZF_ZZ_1"/>
    <property type="match status" value="1"/>
</dbReference>
<keyword evidence="7" id="KW-1185">Reference proteome</keyword>
<dbReference type="SUPFAM" id="SSF57850">
    <property type="entry name" value="RING/U-box"/>
    <property type="match status" value="1"/>
</dbReference>
<dbReference type="Gene3D" id="3.30.60.90">
    <property type="match status" value="1"/>
</dbReference>
<dbReference type="Pfam" id="PF00564">
    <property type="entry name" value="PB1"/>
    <property type="match status" value="1"/>
</dbReference>
<dbReference type="SMART" id="SM00291">
    <property type="entry name" value="ZnF_ZZ"/>
    <property type="match status" value="1"/>
</dbReference>
<keyword evidence="1" id="KW-0479">Metal-binding</keyword>
<dbReference type="PANTHER" id="PTHR15090:SF8">
    <property type="entry name" value="ZZ-TYPE ZINC FINGER-CONTAINING PROTEIN"/>
    <property type="match status" value="1"/>
</dbReference>
<dbReference type="InterPro" id="IPR043145">
    <property type="entry name" value="Znf_ZZ_sf"/>
</dbReference>
<evidence type="ECO:0000256" key="2">
    <source>
        <dbReference type="ARBA" id="ARBA00022771"/>
    </source>
</evidence>
<feature type="region of interest" description="Disordered" evidence="4">
    <location>
        <begin position="101"/>
        <end position="136"/>
    </location>
</feature>
<evidence type="ECO:0000259" key="5">
    <source>
        <dbReference type="PROSITE" id="PS01357"/>
    </source>
</evidence>
<evidence type="ECO:0000256" key="1">
    <source>
        <dbReference type="ARBA" id="ARBA00022723"/>
    </source>
</evidence>
<dbReference type="InterPro" id="IPR052260">
    <property type="entry name" value="Autophagy_Rcpt_SigReg"/>
</dbReference>
<dbReference type="InterPro" id="IPR000270">
    <property type="entry name" value="PB1_dom"/>
</dbReference>
<dbReference type="PANTHER" id="PTHR15090">
    <property type="entry name" value="SEQUESTOSOME 1-RELATED"/>
    <property type="match status" value="1"/>
</dbReference>
<proteinExistence type="predicted"/>
<organism evidence="6 7">
    <name type="scientific">Caenorhabditis auriculariae</name>
    <dbReference type="NCBI Taxonomy" id="2777116"/>
    <lineage>
        <taxon>Eukaryota</taxon>
        <taxon>Metazoa</taxon>
        <taxon>Ecdysozoa</taxon>
        <taxon>Nematoda</taxon>
        <taxon>Chromadorea</taxon>
        <taxon>Rhabditida</taxon>
        <taxon>Rhabditina</taxon>
        <taxon>Rhabditomorpha</taxon>
        <taxon>Rhabditoidea</taxon>
        <taxon>Rhabditidae</taxon>
        <taxon>Peloderinae</taxon>
        <taxon>Caenorhabditis</taxon>
    </lineage>
</organism>
<accession>A0A8S1GTV1</accession>
<evidence type="ECO:0000256" key="4">
    <source>
        <dbReference type="SAM" id="MobiDB-lite"/>
    </source>
</evidence>
<dbReference type="Proteomes" id="UP000835052">
    <property type="component" value="Unassembled WGS sequence"/>
</dbReference>
<dbReference type="Pfam" id="PF00569">
    <property type="entry name" value="ZZ"/>
    <property type="match status" value="1"/>
</dbReference>
<dbReference type="AlphaFoldDB" id="A0A8S1GTV1"/>
<dbReference type="Gene3D" id="3.10.20.90">
    <property type="entry name" value="Phosphatidylinositol 3-kinase Catalytic Subunit, Chain A, domain 1"/>
    <property type="match status" value="1"/>
</dbReference>
<keyword evidence="3" id="KW-0862">Zinc</keyword>
<dbReference type="EMBL" id="CAJGYM010000005">
    <property type="protein sequence ID" value="CAD6187076.1"/>
    <property type="molecule type" value="Genomic_DNA"/>
</dbReference>
<protein>
    <recommendedName>
        <fullName evidence="5">ZZ-type domain-containing protein</fullName>
    </recommendedName>
</protein>
<dbReference type="CDD" id="cd02340">
    <property type="entry name" value="ZZ_NBR1_like"/>
    <property type="match status" value="1"/>
</dbReference>
<dbReference type="CDD" id="cd05992">
    <property type="entry name" value="PB1"/>
    <property type="match status" value="1"/>
</dbReference>
<dbReference type="OrthoDB" id="2122982at2759"/>
<reference evidence="6" key="1">
    <citation type="submission" date="2020-10" db="EMBL/GenBank/DDBJ databases">
        <authorList>
            <person name="Kikuchi T."/>
        </authorList>
    </citation>
    <scope>NUCLEOTIDE SEQUENCE</scope>
    <source>
        <strain evidence="6">NKZ352</strain>
    </source>
</reference>
<comment type="caution">
    <text evidence="6">The sequence shown here is derived from an EMBL/GenBank/DDBJ whole genome shotgun (WGS) entry which is preliminary data.</text>
</comment>
<dbReference type="SUPFAM" id="SSF54277">
    <property type="entry name" value="CAD &amp; PB1 domains"/>
    <property type="match status" value="1"/>
</dbReference>
<feature type="domain" description="ZZ-type" evidence="5">
    <location>
        <begin position="154"/>
        <end position="180"/>
    </location>
</feature>
<evidence type="ECO:0000313" key="7">
    <source>
        <dbReference type="Proteomes" id="UP000835052"/>
    </source>
</evidence>
<evidence type="ECO:0000256" key="3">
    <source>
        <dbReference type="ARBA" id="ARBA00022833"/>
    </source>
</evidence>
<gene>
    <name evidence="6" type="ORF">CAUJ_LOCUS2995</name>
</gene>
<dbReference type="GO" id="GO:0008270">
    <property type="term" value="F:zinc ion binding"/>
    <property type="evidence" value="ECO:0007669"/>
    <property type="project" value="UniProtKB-KW"/>
</dbReference>
<keyword evidence="2" id="KW-0863">Zinc-finger</keyword>
<dbReference type="InterPro" id="IPR000433">
    <property type="entry name" value="Znf_ZZ"/>
</dbReference>
<evidence type="ECO:0000313" key="6">
    <source>
        <dbReference type="EMBL" id="CAD6187076.1"/>
    </source>
</evidence>
<feature type="compositionally biased region" description="Basic and acidic residues" evidence="4">
    <location>
        <begin position="101"/>
        <end position="132"/>
    </location>
</feature>
<name>A0A8S1GTV1_9PELO</name>
<sequence length="211" mass="24227">MSTMKVDTPFLKPVSVKLACMGAFRRFRFRYDDTKTADMFDNFINIIKVQAKDETAMLAWRDNDGDTILITCAEDLQEAVHNCQPGADGIPMLRLFSFPEKETQKETQEEETEGKTLKNVKSEPCEAQENSKENTPFVIKRRSQKRYAHENIVCDLCASKLMGTRFHCVVCESLDICETCERKGEHKEHAMIRFVNSNTYLPAALKQFLPK</sequence>